<proteinExistence type="predicted"/>
<sequence>MPERANALSGLCFGTAVCRMAAMPYPAYGSLLLFALSGQRDAL</sequence>
<accession>A0ABT8PXJ8</accession>
<evidence type="ECO:0000313" key="1">
    <source>
        <dbReference type="EMBL" id="MDN8601092.1"/>
    </source>
</evidence>
<keyword evidence="2" id="KW-1185">Reference proteome</keyword>
<dbReference type="RefSeq" id="WP_301700571.1">
    <property type="nucleotide sequence ID" value="NZ_JAUJYW010000007.1"/>
</dbReference>
<reference evidence="1 2" key="1">
    <citation type="submission" date="2023-07" db="EMBL/GenBank/DDBJ databases">
        <title>Citrobacter selenititolerans sp. nov., isolated from seleniferous soil.</title>
        <authorList>
            <person name="Zhang S."/>
            <person name="Li K."/>
            <person name="Peng J."/>
            <person name="Wang H."/>
            <person name="Sun J."/>
            <person name="Guo Y."/>
        </authorList>
    </citation>
    <scope>NUCLEOTIDE SEQUENCE [LARGE SCALE GENOMIC DNA]</scope>
    <source>
        <strain evidence="1 2">S2-9</strain>
    </source>
</reference>
<name>A0ABT8PXJ8_9ENTR</name>
<gene>
    <name evidence="1" type="ORF">Q0A17_16995</name>
</gene>
<organism evidence="1 2">
    <name type="scientific">Citrobacter enshiensis</name>
    <dbReference type="NCBI Taxonomy" id="2971264"/>
    <lineage>
        <taxon>Bacteria</taxon>
        <taxon>Pseudomonadati</taxon>
        <taxon>Pseudomonadota</taxon>
        <taxon>Gammaproteobacteria</taxon>
        <taxon>Enterobacterales</taxon>
        <taxon>Enterobacteriaceae</taxon>
        <taxon>Citrobacter</taxon>
    </lineage>
</organism>
<protein>
    <submittedName>
        <fullName evidence="1">Uncharacterized protein</fullName>
    </submittedName>
</protein>
<evidence type="ECO:0000313" key="2">
    <source>
        <dbReference type="Proteomes" id="UP001174867"/>
    </source>
</evidence>
<dbReference type="Proteomes" id="UP001174867">
    <property type="component" value="Unassembled WGS sequence"/>
</dbReference>
<dbReference type="EMBL" id="JAUJYW010000007">
    <property type="protein sequence ID" value="MDN8601092.1"/>
    <property type="molecule type" value="Genomic_DNA"/>
</dbReference>
<comment type="caution">
    <text evidence="1">The sequence shown here is derived from an EMBL/GenBank/DDBJ whole genome shotgun (WGS) entry which is preliminary data.</text>
</comment>